<evidence type="ECO:0000259" key="8">
    <source>
        <dbReference type="Pfam" id="PF13087"/>
    </source>
</evidence>
<dbReference type="Proteomes" id="UP001153076">
    <property type="component" value="Unassembled WGS sequence"/>
</dbReference>
<dbReference type="OrthoDB" id="6513042at2759"/>
<keyword evidence="3" id="KW-0347">Helicase</keyword>
<dbReference type="Pfam" id="PF12726">
    <property type="entry name" value="SEN1_N"/>
    <property type="match status" value="1"/>
</dbReference>
<dbReference type="InterPro" id="IPR041679">
    <property type="entry name" value="DNA2/NAM7-like_C"/>
</dbReference>
<dbReference type="PANTHER" id="PTHR10887">
    <property type="entry name" value="DNA2/NAM7 HELICASE FAMILY"/>
    <property type="match status" value="1"/>
</dbReference>
<evidence type="ECO:0000256" key="3">
    <source>
        <dbReference type="ARBA" id="ARBA00022806"/>
    </source>
</evidence>
<name>A0A9Q1KRN1_9CARY</name>
<dbReference type="GO" id="GO:0005694">
    <property type="term" value="C:chromosome"/>
    <property type="evidence" value="ECO:0007669"/>
    <property type="project" value="UniProtKB-ARBA"/>
</dbReference>
<feature type="region of interest" description="Disordered" evidence="5">
    <location>
        <begin position="1177"/>
        <end position="1220"/>
    </location>
</feature>
<feature type="domain" description="Helicase SEN1 beta-barrel" evidence="9">
    <location>
        <begin position="1366"/>
        <end position="1472"/>
    </location>
</feature>
<proteinExistence type="predicted"/>
<dbReference type="InterPro" id="IPR041677">
    <property type="entry name" value="DNA2/NAM7_AAA_11"/>
</dbReference>
<evidence type="ECO:0000259" key="9">
    <source>
        <dbReference type="Pfam" id="PF23576"/>
    </source>
</evidence>
<dbReference type="CDD" id="cd18808">
    <property type="entry name" value="SF1_C_Upf1"/>
    <property type="match status" value="1"/>
</dbReference>
<evidence type="ECO:0000259" key="7">
    <source>
        <dbReference type="Pfam" id="PF13086"/>
    </source>
</evidence>
<evidence type="ECO:0000313" key="10">
    <source>
        <dbReference type="EMBL" id="KAJ8447591.1"/>
    </source>
</evidence>
<evidence type="ECO:0000256" key="2">
    <source>
        <dbReference type="ARBA" id="ARBA00022801"/>
    </source>
</evidence>
<keyword evidence="2" id="KW-0378">Hydrolase</keyword>
<feature type="compositionally biased region" description="Basic and acidic residues" evidence="5">
    <location>
        <begin position="2254"/>
        <end position="2277"/>
    </location>
</feature>
<feature type="compositionally biased region" description="Basic and acidic residues" evidence="5">
    <location>
        <begin position="2348"/>
        <end position="2363"/>
    </location>
</feature>
<evidence type="ECO:0000313" key="11">
    <source>
        <dbReference type="Proteomes" id="UP001153076"/>
    </source>
</evidence>
<sequence>MAKKVLSRRELLERWRDIEEQEELEADDTFNNADSSSSLRLHRLQQQKEEWVSWNKVMAMVVIVVLASEGGDQPVAHFIAFSAAYNFLISLPQEHHIWCEFWDIMGPLVETFFNYFKVKDHDSSLKILWERISREMRRCTECVSRHHQAQEMYKAEYESSFISPLLDILKCLDEERVSRHLKEVNSRHGGIDPAQNNAEIVSLMFEVLTFPALLEDESIVNEFQTFIEAVDDAHELTLAKQQNFPGVYALLFLKSRKSRSIGHRLAGNMKKLRYGILFFGAPKASQILYPSNLSERLAFLEPPALEEGILEPYPVFLNFILDHISDDSPEFCHAVNCMRLLFEILSCKLWLRTSLPPSVMRDSLLSQCFHTRNEKTHKEIFDLFHPLLQACHLLCPIISIIWSSSLEALHDGEFETQRRHFLYFLLHQVTRSSNFSMLMRKKACQIAFLIIHRGYRMNPPSPPVECAHMGPSLVSSLKDLSLHNSLRQPAIDLIQTIIVSDATALLSSLFHCQAPTANSDCSVELADGNDDSSFCDVVASEKDVCHWSEFIAQGNIVSQEYSEWMCAPMLWLDVLADIEPSILPLSASKAVLWALSRFSMVEPENSSELSLPVRTWLSSSASEVTAYFGWKCPTGSDDGGDGKTSKNSVRVSTLCIPLIRTFRRFNYVIVTHNQVLERLNVRLAAHFIVQMEKGELRTQWIWEPQMGETLILLLSDPNDNVRQVGRRILEHVSNTRGLTSGLQFLCHSESSLAALFSGLKHGLKLVQLDSVLVSFQSLHHFFFVLYKIFKEGLSPTSHLPGTASEDGNLKFATQGGFLWQPTLDSFHLKKVEVLPKLEKRLWENFNAELAEVAWPTVKKCLHKGKAFIDYRISQMTCVRLLEILPIILGSPLRDGVSGKSSNKMQTLSDFSWLNDLIDWGKSSLEAVIRYWKQSVTSLLVLLKSSCNEKSIAIVTGIGKMISSSELLISIVFISVLSCEYWRQLFTIFCAVLWQTPFCADAIQMDSLAEQASRLSISLSTKDSAIDKSNLKSNFSSDGLVTGIKRSPSYAESSGYNDADVQILDSLPIANGKHDDSPILLSDEEGETSAYHTHVAHDDGGPAKVNLLARKTDKTVSEHEIGRKASVSGTSKILPATSEKSITPKPAAFTSMSQKSGIAKYALASVSLPKVNDRAIGEKEMNSESIPKEQSSSISKVTGKSSVAESVKNKHSMNASKEKASDSTAAILKELVQDAEDPLELALKSAGRNHSSLRKQGLSLPKRQVIQLAAPVDNRSAYLRKLEAAARRFKPPKLDDWFRPILEMDYFASVGLTSPHEEENKTPPDLKKVPVSFESPHQYVNIFRPLILEEFKAQLNSSFQELSSLEEMSCGSISVVSVERVDDFHLVRCVHDERDFAESSSCMENDLVLLTKQPLKGSPNNLHIVGKVERREKDNKRRQTMLLIRFYLQSGYSRINRARKLLLERSKWFLSRIMNITPQLREFQALSSIEVIPALPVVLKPSNHFCASNERRKADLGKLPRPLQQVFESTFNGSQIQAISTVIQTPDSTDHFTLSLVQGPPGTGKTRTIVALISALLAVSSRSSAMEKQSSGSMKVNSNPFTNFRARISESAAIARAWQDAALARQLNNDSEKDKKVPKASSRKRVLVCAQSNAAVDELVSRLAGEGIYGVDGIMYKPYLVRVGNSKTVHPNALPFFIDTLVEHRLAEEKLTGGDGKNELSEESSTMLRESLEKIVDRIKFYESKRADLKDGGSEKNVASENEPAEDDNSKKLSNAGLDSRLRGLYRQKREIYTRLATIQAREKKINEDTKALRNKLRRAILREAEIVVTTLSGCGGDLYAACFESSSNGTKGASMSEQNLFDAVVIDEAAQALEPATLIPLQLLKSSGTKCIMVGDPKQLPATVLSNVASRYLYECSMFERIQRAGHPVIMLTEQYRMHPEISRFPSLHFYDGKLLNGVQSSSKTAPFHQTKALGPYVFYDITDGQELFGKNSGSSSLYNEGEADAAVEIVRFLQKRYLRSVPSAVLFLYLSLVDVPFEIWVRYPSEFAGGRIGVITPYKAQLSLLRSRFSRALGSSISSEIEFNTVDGFQGREVDILILSTVRSSDTSSSASRMNSSGIGFVADVRRMNVALTRARLSLWIMGSAKTLQRNSDWSALIEDAKKRSLVISVKRPYKSVFELMLSRTSCPKNSGTYLEKISEKTERSQHVMQIESDFEENSKRKGDVIGSERPSKETKEKHRRTAAGDYLPSAKKKVDMDGTDKQSLEKQKALEDAHRSGKKFKKTSGDQPEFEKDSINKMTHEVGSGGFKNPHPKSTENRSGSAPHVNHKSQVTSIDEAGQSSSGIGKPKDTLSKRKQQREAVDALLSSALIPSRKSELSSRVVPQKRHRSASANGDDVLRPVKQHKVVCGIVAEQLMHPFPVNSSSVI</sequence>
<dbReference type="Pfam" id="PF13086">
    <property type="entry name" value="AAA_11"/>
    <property type="match status" value="1"/>
</dbReference>
<feature type="domain" description="DNA2/NAM7 helicase helicase" evidence="7">
    <location>
        <begin position="1530"/>
        <end position="1907"/>
    </location>
</feature>
<dbReference type="GO" id="GO:0004386">
    <property type="term" value="F:helicase activity"/>
    <property type="evidence" value="ECO:0007669"/>
    <property type="project" value="UniProtKB-KW"/>
</dbReference>
<dbReference type="Pfam" id="PF23576">
    <property type="entry name" value="SEN1_barrel"/>
    <property type="match status" value="1"/>
</dbReference>
<feature type="compositionally biased region" description="Polar residues" evidence="5">
    <location>
        <begin position="2330"/>
        <end position="2345"/>
    </location>
</feature>
<evidence type="ECO:0000256" key="1">
    <source>
        <dbReference type="ARBA" id="ARBA00022741"/>
    </source>
</evidence>
<feature type="domain" description="Helicase Sen1 N-terminal" evidence="6">
    <location>
        <begin position="128"/>
        <end position="603"/>
    </location>
</feature>
<feature type="compositionally biased region" description="Low complexity" evidence="5">
    <location>
        <begin position="1190"/>
        <end position="1202"/>
    </location>
</feature>
<dbReference type="Pfam" id="PF13087">
    <property type="entry name" value="AAA_12"/>
    <property type="match status" value="1"/>
</dbReference>
<feature type="region of interest" description="Disordered" evidence="5">
    <location>
        <begin position="1749"/>
        <end position="1774"/>
    </location>
</feature>
<dbReference type="FunFam" id="3.40.50.300:FF:000326">
    <property type="entry name" value="P-loop containing nucleoside triphosphate hydrolase"/>
    <property type="match status" value="1"/>
</dbReference>
<gene>
    <name evidence="10" type="ORF">Cgig2_031204</name>
</gene>
<feature type="compositionally biased region" description="Basic and acidic residues" evidence="5">
    <location>
        <begin position="2291"/>
        <end position="2302"/>
    </location>
</feature>
<dbReference type="Gene3D" id="3.40.50.300">
    <property type="entry name" value="P-loop containing nucleotide triphosphate hydrolases"/>
    <property type="match status" value="2"/>
</dbReference>
<dbReference type="InterPro" id="IPR045055">
    <property type="entry name" value="DNA2/NAM7-like"/>
</dbReference>
<accession>A0A9Q1KRN1</accession>
<dbReference type="CDD" id="cd18042">
    <property type="entry name" value="DEXXQc_SETX"/>
    <property type="match status" value="1"/>
</dbReference>
<keyword evidence="1" id="KW-0547">Nucleotide-binding</keyword>
<feature type="region of interest" description="Disordered" evidence="5">
    <location>
        <begin position="2212"/>
        <end position="2399"/>
    </location>
</feature>
<dbReference type="InterPro" id="IPR027417">
    <property type="entry name" value="P-loop_NTPase"/>
</dbReference>
<dbReference type="InterPro" id="IPR047187">
    <property type="entry name" value="SF1_C_Upf1"/>
</dbReference>
<keyword evidence="4" id="KW-0067">ATP-binding</keyword>
<dbReference type="SUPFAM" id="SSF52540">
    <property type="entry name" value="P-loop containing nucleoside triphosphate hydrolases"/>
    <property type="match status" value="1"/>
</dbReference>
<dbReference type="InterPro" id="IPR024481">
    <property type="entry name" value="Helicase_Sen1_N"/>
</dbReference>
<dbReference type="EMBL" id="JAKOGI010000037">
    <property type="protein sequence ID" value="KAJ8447591.1"/>
    <property type="molecule type" value="Genomic_DNA"/>
</dbReference>
<keyword evidence="11" id="KW-1185">Reference proteome</keyword>
<organism evidence="10 11">
    <name type="scientific">Carnegiea gigantea</name>
    <dbReference type="NCBI Taxonomy" id="171969"/>
    <lineage>
        <taxon>Eukaryota</taxon>
        <taxon>Viridiplantae</taxon>
        <taxon>Streptophyta</taxon>
        <taxon>Embryophyta</taxon>
        <taxon>Tracheophyta</taxon>
        <taxon>Spermatophyta</taxon>
        <taxon>Magnoliopsida</taxon>
        <taxon>eudicotyledons</taxon>
        <taxon>Gunneridae</taxon>
        <taxon>Pentapetalae</taxon>
        <taxon>Caryophyllales</taxon>
        <taxon>Cactineae</taxon>
        <taxon>Cactaceae</taxon>
        <taxon>Cactoideae</taxon>
        <taxon>Echinocereeae</taxon>
        <taxon>Carnegiea</taxon>
    </lineage>
</organism>
<dbReference type="GO" id="GO:0016787">
    <property type="term" value="F:hydrolase activity"/>
    <property type="evidence" value="ECO:0007669"/>
    <property type="project" value="UniProtKB-KW"/>
</dbReference>
<evidence type="ECO:0000259" key="6">
    <source>
        <dbReference type="Pfam" id="PF12726"/>
    </source>
</evidence>
<evidence type="ECO:0000256" key="4">
    <source>
        <dbReference type="ARBA" id="ARBA00022840"/>
    </source>
</evidence>
<dbReference type="InterPro" id="IPR056474">
    <property type="entry name" value="SEN1_barrel"/>
</dbReference>
<protein>
    <submittedName>
        <fullName evidence="10">Uncharacterized protein</fullName>
    </submittedName>
</protein>
<dbReference type="GO" id="GO:0005524">
    <property type="term" value="F:ATP binding"/>
    <property type="evidence" value="ECO:0007669"/>
    <property type="project" value="UniProtKB-KW"/>
</dbReference>
<comment type="caution">
    <text evidence="10">The sequence shown here is derived from an EMBL/GenBank/DDBJ whole genome shotgun (WGS) entry which is preliminary data.</text>
</comment>
<dbReference type="PANTHER" id="PTHR10887:SF495">
    <property type="entry name" value="HELICASE SENATAXIN ISOFORM X1-RELATED"/>
    <property type="match status" value="1"/>
</dbReference>
<reference evidence="10" key="1">
    <citation type="submission" date="2022-04" db="EMBL/GenBank/DDBJ databases">
        <title>Carnegiea gigantea Genome sequencing and assembly v2.</title>
        <authorList>
            <person name="Copetti D."/>
            <person name="Sanderson M.J."/>
            <person name="Burquez A."/>
            <person name="Wojciechowski M.F."/>
        </authorList>
    </citation>
    <scope>NUCLEOTIDE SEQUENCE</scope>
    <source>
        <strain evidence="10">SGP5-SGP5p</strain>
        <tissue evidence="10">Aerial part</tissue>
    </source>
</reference>
<feature type="domain" description="DNA2/NAM7 helicase-like C-terminal" evidence="8">
    <location>
        <begin position="1914"/>
        <end position="2146"/>
    </location>
</feature>
<evidence type="ECO:0000256" key="5">
    <source>
        <dbReference type="SAM" id="MobiDB-lite"/>
    </source>
</evidence>